<dbReference type="Gene3D" id="1.10.287.3240">
    <property type="match status" value="2"/>
</dbReference>
<evidence type="ECO:0000256" key="1">
    <source>
        <dbReference type="ARBA" id="ARBA00005850"/>
    </source>
</evidence>
<accession>A0A238FJD4</accession>
<evidence type="ECO:0000256" key="2">
    <source>
        <dbReference type="ARBA" id="ARBA00022448"/>
    </source>
</evidence>
<dbReference type="OrthoDB" id="7676488at2759"/>
<dbReference type="Proteomes" id="UP000198372">
    <property type="component" value="Unassembled WGS sequence"/>
</dbReference>
<evidence type="ECO:0000256" key="4">
    <source>
        <dbReference type="SAM" id="MobiDB-lite"/>
    </source>
</evidence>
<comment type="similarity">
    <text evidence="1">Belongs to the V-ATPase D subunit family.</text>
</comment>
<dbReference type="InterPro" id="IPR002699">
    <property type="entry name" value="V_ATPase_D"/>
</dbReference>
<reference evidence="6" key="1">
    <citation type="submission" date="2016-09" db="EMBL/GenBank/DDBJ databases">
        <authorList>
            <person name="Jeantristanb JTB J.-T."/>
            <person name="Ricardo R."/>
        </authorList>
    </citation>
    <scope>NUCLEOTIDE SEQUENCE [LARGE SCALE GENOMIC DNA]</scope>
</reference>
<dbReference type="PANTHER" id="PTHR11671">
    <property type="entry name" value="V-TYPE ATP SYNTHASE SUBUNIT D"/>
    <property type="match status" value="1"/>
</dbReference>
<proteinExistence type="inferred from homology"/>
<dbReference type="STRING" id="269621.A0A238FJD4"/>
<feature type="region of interest" description="Disordered" evidence="4">
    <location>
        <begin position="239"/>
        <end position="261"/>
    </location>
</feature>
<dbReference type="AlphaFoldDB" id="A0A238FJD4"/>
<keyword evidence="2" id="KW-0813">Transport</keyword>
<keyword evidence="3" id="KW-0406">Ion transport</keyword>
<keyword evidence="6" id="KW-1185">Reference proteome</keyword>
<organism evidence="5 6">
    <name type="scientific">Microbotryum intermedium</name>
    <dbReference type="NCBI Taxonomy" id="269621"/>
    <lineage>
        <taxon>Eukaryota</taxon>
        <taxon>Fungi</taxon>
        <taxon>Dikarya</taxon>
        <taxon>Basidiomycota</taxon>
        <taxon>Pucciniomycotina</taxon>
        <taxon>Microbotryomycetes</taxon>
        <taxon>Microbotryales</taxon>
        <taxon>Microbotryaceae</taxon>
        <taxon>Microbotryum</taxon>
    </lineage>
</organism>
<feature type="compositionally biased region" description="Basic and acidic residues" evidence="4">
    <location>
        <begin position="239"/>
        <end position="250"/>
    </location>
</feature>
<protein>
    <submittedName>
        <fullName evidence="5">BQ2448_4807 protein</fullName>
    </submittedName>
</protein>
<evidence type="ECO:0000313" key="6">
    <source>
        <dbReference type="Proteomes" id="UP000198372"/>
    </source>
</evidence>
<gene>
    <name evidence="5" type="ORF">BQ2448_4807</name>
</gene>
<dbReference type="EMBL" id="FMSP01000008">
    <property type="protein sequence ID" value="SCV72113.1"/>
    <property type="molecule type" value="Genomic_DNA"/>
</dbReference>
<evidence type="ECO:0000256" key="3">
    <source>
        <dbReference type="ARBA" id="ARBA00023065"/>
    </source>
</evidence>
<dbReference type="Pfam" id="PF01813">
    <property type="entry name" value="ATP-synt_D"/>
    <property type="match status" value="2"/>
</dbReference>
<name>A0A238FJD4_9BASI</name>
<dbReference type="NCBIfam" id="TIGR00309">
    <property type="entry name" value="V_ATPase_subD"/>
    <property type="match status" value="2"/>
</dbReference>
<evidence type="ECO:0000313" key="5">
    <source>
        <dbReference type="EMBL" id="SCV72113.1"/>
    </source>
</evidence>
<dbReference type="GO" id="GO:0046961">
    <property type="term" value="F:proton-transporting ATPase activity, rotational mechanism"/>
    <property type="evidence" value="ECO:0007669"/>
    <property type="project" value="InterPro"/>
</dbReference>
<sequence>MNLTTTKTRLKGAQTGHSLLKKKSDALNKRFRAILGKIDEAKRKMGRVMQLAAFSLAEVTYATGDISYQIQESITEATFRVQTKQENVSGVILPTFEPLHSQADGGNGGFGLTGLGRGGQQITKCREIFAKAVETLVELASLQARTHNPLGAFILVFRALTTALDLFRLQTAFVILDEVIKMTNRRVNALEHVVIPRLENTINYINSELDEMDREEFFRLKKVQGKKKRDGAARELVEKQKREAQEKAGEPIEEVDETPSANLVDVKDEDGTSIEIIF</sequence>